<dbReference type="AlphaFoldDB" id="H1PVT2"/>
<evidence type="ECO:0000313" key="1">
    <source>
        <dbReference type="EMBL" id="EHO79786.1"/>
    </source>
</evidence>
<protein>
    <submittedName>
        <fullName evidence="1">Uncharacterized protein</fullName>
    </submittedName>
</protein>
<name>H1PVT2_9FUSO</name>
<sequence>MSPRTGRPTDNPKNIRLEIRLNEEQNKILKECCDKLGMTKTNVLIKGLEEVYKNIKK</sequence>
<dbReference type="RefSeq" id="WP_008698261.1">
    <property type="nucleotide sequence ID" value="NZ_KE161009.1"/>
</dbReference>
<dbReference type="EMBL" id="AGWJ02000023">
    <property type="protein sequence ID" value="EHO79786.1"/>
    <property type="molecule type" value="Genomic_DNA"/>
</dbReference>
<dbReference type="Proteomes" id="UP000003233">
    <property type="component" value="Unassembled WGS sequence"/>
</dbReference>
<comment type="caution">
    <text evidence="1">The sequence shown here is derived from an EMBL/GenBank/DDBJ whole genome shotgun (WGS) entry which is preliminary data.</text>
</comment>
<keyword evidence="2" id="KW-1185">Reference proteome</keyword>
<gene>
    <name evidence="1" type="ORF">HMPREF0402_02525</name>
</gene>
<dbReference type="PATRIC" id="fig|457404.5.peg.2626"/>
<organism evidence="1 2">
    <name type="scientific">Fusobacterium ulcerans 12-1B</name>
    <dbReference type="NCBI Taxonomy" id="457404"/>
    <lineage>
        <taxon>Bacteria</taxon>
        <taxon>Fusobacteriati</taxon>
        <taxon>Fusobacteriota</taxon>
        <taxon>Fusobacteriia</taxon>
        <taxon>Fusobacteriales</taxon>
        <taxon>Fusobacteriaceae</taxon>
        <taxon>Fusobacterium</taxon>
    </lineage>
</organism>
<accession>H1PVT2</accession>
<reference evidence="1 2" key="1">
    <citation type="submission" date="2012-07" db="EMBL/GenBank/DDBJ databases">
        <title>The Genome Sequence of Fusobacterium ulcerans 12_1B.</title>
        <authorList>
            <consortium name="The Broad Institute Genome Sequencing Platform"/>
            <person name="Earl A."/>
            <person name="Ward D."/>
            <person name="Feldgarden M."/>
            <person name="Gevers D."/>
            <person name="Strauss J."/>
            <person name="Ambrose C.E."/>
            <person name="Allen-Vercoe E."/>
            <person name="Walker B."/>
            <person name="Young S.K."/>
            <person name="Zeng Q."/>
            <person name="Gargeya S."/>
            <person name="Fitzgerald M."/>
            <person name="Haas B."/>
            <person name="Abouelleil A."/>
            <person name="Alvarado L."/>
            <person name="Arachchi H.M."/>
            <person name="Berlin A.M."/>
            <person name="Chapman S.B."/>
            <person name="Goldberg J."/>
            <person name="Griggs A."/>
            <person name="Gujja S."/>
            <person name="Hansen M."/>
            <person name="Howarth C."/>
            <person name="Imamovic A."/>
            <person name="Larimer J."/>
            <person name="McCowen C."/>
            <person name="Montmayeur A."/>
            <person name="Murphy C."/>
            <person name="Neiman D."/>
            <person name="Pearson M."/>
            <person name="Priest M."/>
            <person name="Roberts A."/>
            <person name="Saif S."/>
            <person name="Shea T."/>
            <person name="Sisk P."/>
            <person name="Sykes S."/>
            <person name="Wortman J."/>
            <person name="Nusbaum C."/>
            <person name="Birren B."/>
        </authorList>
    </citation>
    <scope>NUCLEOTIDE SEQUENCE [LARGE SCALE GENOMIC DNA]</scope>
    <source>
        <strain evidence="1 2">12_1B</strain>
    </source>
</reference>
<proteinExistence type="predicted"/>
<dbReference type="SUPFAM" id="SSF47598">
    <property type="entry name" value="Ribbon-helix-helix"/>
    <property type="match status" value="1"/>
</dbReference>
<dbReference type="BioCyc" id="FSP457404-HMP:GTSQ-2551-MONOMER"/>
<dbReference type="InterPro" id="IPR010985">
    <property type="entry name" value="Ribbon_hlx_hlx"/>
</dbReference>
<evidence type="ECO:0000313" key="2">
    <source>
        <dbReference type="Proteomes" id="UP000003233"/>
    </source>
</evidence>
<dbReference type="HOGENOM" id="CLU_198307_0_2_0"/>
<dbReference type="GO" id="GO:0006355">
    <property type="term" value="P:regulation of DNA-templated transcription"/>
    <property type="evidence" value="ECO:0007669"/>
    <property type="project" value="InterPro"/>
</dbReference>